<dbReference type="Pfam" id="PF09339">
    <property type="entry name" value="HTH_IclR"/>
    <property type="match status" value="1"/>
</dbReference>
<dbReference type="Proteomes" id="UP000260773">
    <property type="component" value="Unassembled WGS sequence"/>
</dbReference>
<keyword evidence="3" id="KW-0804">Transcription</keyword>
<keyword evidence="1" id="KW-0805">Transcription regulation</keyword>
<evidence type="ECO:0000259" key="5">
    <source>
        <dbReference type="PROSITE" id="PS51078"/>
    </source>
</evidence>
<dbReference type="GO" id="GO:0003677">
    <property type="term" value="F:DNA binding"/>
    <property type="evidence" value="ECO:0007669"/>
    <property type="project" value="UniProtKB-KW"/>
</dbReference>
<keyword evidence="2" id="KW-0238">DNA-binding</keyword>
<evidence type="ECO:0000256" key="3">
    <source>
        <dbReference type="ARBA" id="ARBA00023163"/>
    </source>
</evidence>
<dbReference type="SUPFAM" id="SSF55781">
    <property type="entry name" value="GAF domain-like"/>
    <property type="match status" value="1"/>
</dbReference>
<evidence type="ECO:0000256" key="1">
    <source>
        <dbReference type="ARBA" id="ARBA00023015"/>
    </source>
</evidence>
<accession>A0A3E2TT93</accession>
<dbReference type="PROSITE" id="PS51077">
    <property type="entry name" value="HTH_ICLR"/>
    <property type="match status" value="1"/>
</dbReference>
<reference evidence="6 7" key="1">
    <citation type="submission" date="2018-08" db="EMBL/GenBank/DDBJ databases">
        <title>A genome reference for cultivated species of the human gut microbiota.</title>
        <authorList>
            <person name="Zou Y."/>
            <person name="Xue W."/>
            <person name="Luo G."/>
        </authorList>
    </citation>
    <scope>NUCLEOTIDE SEQUENCE [LARGE SCALE GENOMIC DNA]</scope>
    <source>
        <strain evidence="6 7">AF45-17</strain>
    </source>
</reference>
<dbReference type="PROSITE" id="PS51078">
    <property type="entry name" value="ICLR_ED"/>
    <property type="match status" value="1"/>
</dbReference>
<dbReference type="Gene3D" id="1.10.10.10">
    <property type="entry name" value="Winged helix-like DNA-binding domain superfamily/Winged helix DNA-binding domain"/>
    <property type="match status" value="1"/>
</dbReference>
<dbReference type="PANTHER" id="PTHR30136">
    <property type="entry name" value="HELIX-TURN-HELIX TRANSCRIPTIONAL REGULATOR, ICLR FAMILY"/>
    <property type="match status" value="1"/>
</dbReference>
<dbReference type="InterPro" id="IPR036388">
    <property type="entry name" value="WH-like_DNA-bd_sf"/>
</dbReference>
<feature type="domain" description="HTH iclR-type" evidence="4">
    <location>
        <begin position="6"/>
        <end position="68"/>
    </location>
</feature>
<dbReference type="RefSeq" id="WP_117526465.1">
    <property type="nucleotide sequence ID" value="NZ_JAQCWV010000005.1"/>
</dbReference>
<dbReference type="EMBL" id="QVEP01000001">
    <property type="protein sequence ID" value="RGB82426.1"/>
    <property type="molecule type" value="Genomic_DNA"/>
</dbReference>
<comment type="caution">
    <text evidence="6">The sequence shown here is derived from an EMBL/GenBank/DDBJ whole genome shotgun (WGS) entry which is preliminary data.</text>
</comment>
<evidence type="ECO:0000313" key="7">
    <source>
        <dbReference type="Proteomes" id="UP000260773"/>
    </source>
</evidence>
<sequence length="257" mass="28532">MGQEQHRATARVLDIVESLSEVQEGLTLTELAVALKAPKSSLFPIVHTLEQRKYIMCDAGSGKYRLGLRTYIIGASCTSQSGFEPLINIMNSVTESTQETSQFGILEGGNVLYVAKKDSPQAIRMISWVGTKLPANATAIGKALLSDLTDEQIRDLYRDGLPKLTEHTISDIDLLLGQIEQIRCGEIATETEESTPQMRCFAVPIRQNGRVDAALSISVPIFRYTDEKRVQICQCLREAQQQIEQLVGLYNFELIKP</sequence>
<dbReference type="GO" id="GO:0045892">
    <property type="term" value="P:negative regulation of DNA-templated transcription"/>
    <property type="evidence" value="ECO:0007669"/>
    <property type="project" value="TreeGrafter"/>
</dbReference>
<protein>
    <submittedName>
        <fullName evidence="6">IclR family transcriptional regulator</fullName>
    </submittedName>
</protein>
<dbReference type="SUPFAM" id="SSF46785">
    <property type="entry name" value="Winged helix' DNA-binding domain"/>
    <property type="match status" value="1"/>
</dbReference>
<dbReference type="GO" id="GO:0003700">
    <property type="term" value="F:DNA-binding transcription factor activity"/>
    <property type="evidence" value="ECO:0007669"/>
    <property type="project" value="TreeGrafter"/>
</dbReference>
<evidence type="ECO:0000256" key="2">
    <source>
        <dbReference type="ARBA" id="ARBA00023125"/>
    </source>
</evidence>
<dbReference type="Pfam" id="PF01614">
    <property type="entry name" value="IclR_C"/>
    <property type="match status" value="1"/>
</dbReference>
<proteinExistence type="predicted"/>
<gene>
    <name evidence="6" type="ORF">DW070_00320</name>
</gene>
<feature type="domain" description="IclR-ED" evidence="5">
    <location>
        <begin position="69"/>
        <end position="249"/>
    </location>
</feature>
<dbReference type="Gene3D" id="3.30.450.40">
    <property type="match status" value="1"/>
</dbReference>
<dbReference type="PANTHER" id="PTHR30136:SF24">
    <property type="entry name" value="HTH-TYPE TRANSCRIPTIONAL REPRESSOR ALLR"/>
    <property type="match status" value="1"/>
</dbReference>
<organism evidence="6 7">
    <name type="scientific">Coprococcus catus</name>
    <dbReference type="NCBI Taxonomy" id="116085"/>
    <lineage>
        <taxon>Bacteria</taxon>
        <taxon>Bacillati</taxon>
        <taxon>Bacillota</taxon>
        <taxon>Clostridia</taxon>
        <taxon>Lachnospirales</taxon>
        <taxon>Lachnospiraceae</taxon>
        <taxon>Coprococcus</taxon>
    </lineage>
</organism>
<dbReference type="InterPro" id="IPR029016">
    <property type="entry name" value="GAF-like_dom_sf"/>
</dbReference>
<dbReference type="InterPro" id="IPR050707">
    <property type="entry name" value="HTH_MetabolicPath_Reg"/>
</dbReference>
<evidence type="ECO:0000313" key="6">
    <source>
        <dbReference type="EMBL" id="RGB82426.1"/>
    </source>
</evidence>
<dbReference type="InterPro" id="IPR005471">
    <property type="entry name" value="Tscrpt_reg_IclR_N"/>
</dbReference>
<evidence type="ECO:0000259" key="4">
    <source>
        <dbReference type="PROSITE" id="PS51077"/>
    </source>
</evidence>
<dbReference type="AlphaFoldDB" id="A0A3E2TT93"/>
<name>A0A3E2TT93_9FIRM</name>
<dbReference type="InterPro" id="IPR014757">
    <property type="entry name" value="Tscrpt_reg_IclR_C"/>
</dbReference>
<dbReference type="InterPro" id="IPR036390">
    <property type="entry name" value="WH_DNA-bd_sf"/>
</dbReference>